<dbReference type="PANTHER" id="PTHR22963:SF38">
    <property type="entry name" value="LP13770P"/>
    <property type="match status" value="1"/>
</dbReference>
<dbReference type="PANTHER" id="PTHR22963">
    <property type="entry name" value="ENDOGLIN-RELATED"/>
    <property type="match status" value="1"/>
</dbReference>
<reference evidence="3 4" key="1">
    <citation type="submission" date="2024-08" db="EMBL/GenBank/DDBJ databases">
        <authorList>
            <person name="Will J Nash"/>
            <person name="Angela Man"/>
            <person name="Seanna McTaggart"/>
            <person name="Kendall Baker"/>
            <person name="Tom Barker"/>
            <person name="Leah Catchpole"/>
            <person name="Alex Durrant"/>
            <person name="Karim Gharbi"/>
            <person name="Naomi Irish"/>
            <person name="Gemy Kaithakottil"/>
            <person name="Debby Ku"/>
            <person name="Aaliyah Providence"/>
            <person name="Felix Shaw"/>
            <person name="David Swarbreck"/>
            <person name="Chris Watkins"/>
            <person name="Ann M. McCartney"/>
            <person name="Giulio Formenti"/>
            <person name="Alice Mouton"/>
            <person name="Noel Vella"/>
            <person name="Bjorn M von Reumont"/>
            <person name="Adriana Vella"/>
            <person name="Wilfried Haerty"/>
        </authorList>
    </citation>
    <scope>NUCLEOTIDE SEQUENCE [LARGE SCALE GENOMIC DNA]</scope>
</reference>
<gene>
    <name evidence="3" type="ORF">XYLVIOL_LOCUS5483</name>
</gene>
<organism evidence="3 4">
    <name type="scientific">Xylocopa violacea</name>
    <name type="common">Violet carpenter bee</name>
    <name type="synonym">Apis violacea</name>
    <dbReference type="NCBI Taxonomy" id="135666"/>
    <lineage>
        <taxon>Eukaryota</taxon>
        <taxon>Metazoa</taxon>
        <taxon>Ecdysozoa</taxon>
        <taxon>Arthropoda</taxon>
        <taxon>Hexapoda</taxon>
        <taxon>Insecta</taxon>
        <taxon>Pterygota</taxon>
        <taxon>Neoptera</taxon>
        <taxon>Endopterygota</taxon>
        <taxon>Hymenoptera</taxon>
        <taxon>Apocrita</taxon>
        <taxon>Aculeata</taxon>
        <taxon>Apoidea</taxon>
        <taxon>Anthophila</taxon>
        <taxon>Apidae</taxon>
        <taxon>Xylocopa</taxon>
        <taxon>Xylocopa</taxon>
    </lineage>
</organism>
<evidence type="ECO:0000313" key="3">
    <source>
        <dbReference type="EMBL" id="CAL7942287.1"/>
    </source>
</evidence>
<keyword evidence="1" id="KW-0245">EGF-like domain</keyword>
<dbReference type="SMART" id="SM00181">
    <property type="entry name" value="EGF"/>
    <property type="match status" value="7"/>
</dbReference>
<protein>
    <recommendedName>
        <fullName evidence="2">EGF-like domain-containing protein</fullName>
    </recommendedName>
</protein>
<evidence type="ECO:0000313" key="4">
    <source>
        <dbReference type="Proteomes" id="UP001642520"/>
    </source>
</evidence>
<dbReference type="Proteomes" id="UP001642520">
    <property type="component" value="Unassembled WGS sequence"/>
</dbReference>
<dbReference type="PROSITE" id="PS01186">
    <property type="entry name" value="EGF_2"/>
    <property type="match status" value="2"/>
</dbReference>
<feature type="domain" description="EGF-like" evidence="2">
    <location>
        <begin position="387"/>
        <end position="431"/>
    </location>
</feature>
<sequence>MHSQEELSLDDLFPDKRFCGVFNINNLVQRIAWARSIEGLSGACVGKVPIGTESYGRRGLPCIQNHHHLRIRWESVNPFAPLVGHDRALHFRLLEMEWLQTTFLVLSLFAIIVHCGYYQSRIITSGDISCDSYTCGVNARCTLSEGRPVCSCMNLHMGDPLSRCTRVECLTNTDCIGSKVCTNNRCINPCDGVCGANALCETKNHLPTCYCPSGQTGDPFVSCYVADPQAACKPSPCGSNTKCEVVNEVPVCSCLPGYRGSPLIGCRRECESDSECPNHLACSSSFRCESPCKCGKNAECRVVNHQATCTCPNNWLGNPYVSCQPECTTHSECPRNKPACLYQKCVNPCDGVCGVNADCNLRDIIPVCSCPRHMTGNPFVSCRLFEARDLCEPNPCGLNAICTPGHDNTGKERPVCTCPAGYIGNALTSCQRGECFTDNECPDNKACINYTCQNPCTGKECGPTATCTPRRHIAVCTCPDGTRGDALYNCNPIDSRSIYNYGRAERYRCC</sequence>
<dbReference type="PROSITE" id="PS50026">
    <property type="entry name" value="EGF_3"/>
    <property type="match status" value="1"/>
</dbReference>
<keyword evidence="4" id="KW-1185">Reference proteome</keyword>
<evidence type="ECO:0000256" key="1">
    <source>
        <dbReference type="PROSITE-ProRule" id="PRU00076"/>
    </source>
</evidence>
<dbReference type="InterPro" id="IPR000742">
    <property type="entry name" value="EGF"/>
</dbReference>
<evidence type="ECO:0000259" key="2">
    <source>
        <dbReference type="PROSITE" id="PS50026"/>
    </source>
</evidence>
<comment type="caution">
    <text evidence="3">The sequence shown here is derived from an EMBL/GenBank/DDBJ whole genome shotgun (WGS) entry which is preliminary data.</text>
</comment>
<name>A0ABP1NPF5_XYLVO</name>
<proteinExistence type="predicted"/>
<comment type="caution">
    <text evidence="1">Lacks conserved residue(s) required for the propagation of feature annotation.</text>
</comment>
<accession>A0ABP1NPF5</accession>
<dbReference type="EMBL" id="CAXAJV020001292">
    <property type="protein sequence ID" value="CAL7942287.1"/>
    <property type="molecule type" value="Genomic_DNA"/>
</dbReference>